<dbReference type="InterPro" id="IPR027417">
    <property type="entry name" value="P-loop_NTPase"/>
</dbReference>
<evidence type="ECO:0000313" key="17">
    <source>
        <dbReference type="Proteomes" id="UP001158576"/>
    </source>
</evidence>
<evidence type="ECO:0000256" key="2">
    <source>
        <dbReference type="ARBA" id="ARBA00003886"/>
    </source>
</evidence>
<feature type="domain" description="Glycoside hydrolase family 20 catalytic" evidence="15">
    <location>
        <begin position="397"/>
        <end position="729"/>
    </location>
</feature>
<comment type="similarity">
    <text evidence="3">Belongs to the glycosyl hydrolase 20 family.</text>
</comment>
<protein>
    <recommendedName>
        <fullName evidence="13">Protein-tyrosine sulfotransferase</fullName>
        <ecNumber evidence="13">2.8.2.20</ecNumber>
    </recommendedName>
</protein>
<keyword evidence="17" id="KW-1185">Reference proteome</keyword>
<evidence type="ECO:0000256" key="5">
    <source>
        <dbReference type="ARBA" id="ARBA00022679"/>
    </source>
</evidence>
<dbReference type="SUPFAM" id="SSF52540">
    <property type="entry name" value="P-loop containing nucleoside triphosphate hydrolases"/>
    <property type="match status" value="1"/>
</dbReference>
<dbReference type="InterPro" id="IPR015883">
    <property type="entry name" value="Glyco_hydro_20_cat"/>
</dbReference>
<keyword evidence="6" id="KW-0378">Hydrolase</keyword>
<dbReference type="Gene3D" id="3.40.50.300">
    <property type="entry name" value="P-loop containing nucleotide triphosphate hydrolases"/>
    <property type="match status" value="1"/>
</dbReference>
<reference evidence="16 17" key="1">
    <citation type="submission" date="2021-04" db="EMBL/GenBank/DDBJ databases">
        <authorList>
            <person name="Bliznina A."/>
        </authorList>
    </citation>
    <scope>NUCLEOTIDE SEQUENCE [LARGE SCALE GENOMIC DNA]</scope>
</reference>
<dbReference type="PANTHER" id="PTHR12788">
    <property type="entry name" value="PROTEIN-TYROSINE SULFOTRANSFERASE 2"/>
    <property type="match status" value="1"/>
</dbReference>
<organism evidence="16 17">
    <name type="scientific">Oikopleura dioica</name>
    <name type="common">Tunicate</name>
    <dbReference type="NCBI Taxonomy" id="34765"/>
    <lineage>
        <taxon>Eukaryota</taxon>
        <taxon>Metazoa</taxon>
        <taxon>Chordata</taxon>
        <taxon>Tunicata</taxon>
        <taxon>Appendicularia</taxon>
        <taxon>Copelata</taxon>
        <taxon>Oikopleuridae</taxon>
        <taxon>Oikopleura</taxon>
    </lineage>
</organism>
<comment type="catalytic activity">
    <reaction evidence="11 13">
        <text>L-tyrosyl-[protein] + 3'-phosphoadenylyl sulfate = O-sulfo-L-tyrosine-[protein] + adenosine 3',5'-bisphosphate + H(+)</text>
        <dbReference type="Rhea" id="RHEA:16801"/>
        <dbReference type="Rhea" id="RHEA-COMP:10136"/>
        <dbReference type="Rhea" id="RHEA-COMP:11688"/>
        <dbReference type="ChEBI" id="CHEBI:15378"/>
        <dbReference type="ChEBI" id="CHEBI:46858"/>
        <dbReference type="ChEBI" id="CHEBI:58339"/>
        <dbReference type="ChEBI" id="CHEBI:58343"/>
        <dbReference type="ChEBI" id="CHEBI:65286"/>
        <dbReference type="EC" id="2.8.2.20"/>
    </reaction>
</comment>
<dbReference type="Gene3D" id="3.20.20.80">
    <property type="entry name" value="Glycosidases"/>
    <property type="match status" value="1"/>
</dbReference>
<evidence type="ECO:0000256" key="6">
    <source>
        <dbReference type="ARBA" id="ARBA00022801"/>
    </source>
</evidence>
<feature type="signal peptide" evidence="14">
    <location>
        <begin position="1"/>
        <end position="23"/>
    </location>
</feature>
<evidence type="ECO:0000256" key="7">
    <source>
        <dbReference type="ARBA" id="ARBA00023505"/>
    </source>
</evidence>
<comment type="similarity">
    <text evidence="4 13">Belongs to the protein sulfotransferase family.</text>
</comment>
<dbReference type="InterPro" id="IPR026634">
    <property type="entry name" value="TPST-like"/>
</dbReference>
<keyword evidence="14" id="KW-0732">Signal</keyword>
<proteinExistence type="inferred from homology"/>
<dbReference type="InterPro" id="IPR017853">
    <property type="entry name" value="GH"/>
</dbReference>
<dbReference type="Pfam" id="PF00728">
    <property type="entry name" value="Glyco_hydro_20"/>
    <property type="match status" value="1"/>
</dbReference>
<evidence type="ECO:0000256" key="12">
    <source>
        <dbReference type="ARBA" id="ARBA00049464"/>
    </source>
</evidence>
<evidence type="ECO:0000256" key="11">
    <source>
        <dbReference type="ARBA" id="ARBA00048460"/>
    </source>
</evidence>
<evidence type="ECO:0000259" key="15">
    <source>
        <dbReference type="Pfam" id="PF00728"/>
    </source>
</evidence>
<gene>
    <name evidence="16" type="ORF">OKIOD_LOCUS3681</name>
</gene>
<dbReference type="PRINTS" id="PR00738">
    <property type="entry name" value="GLHYDRLASE20"/>
</dbReference>
<dbReference type="SUPFAM" id="SSF51445">
    <property type="entry name" value="(Trans)glycosidases"/>
    <property type="match status" value="1"/>
</dbReference>
<dbReference type="PANTHER" id="PTHR12788:SF10">
    <property type="entry name" value="PROTEIN-TYROSINE SULFOTRANSFERASE"/>
    <property type="match status" value="1"/>
</dbReference>
<evidence type="ECO:0000256" key="3">
    <source>
        <dbReference type="ARBA" id="ARBA00006285"/>
    </source>
</evidence>
<evidence type="ECO:0000256" key="9">
    <source>
        <dbReference type="ARBA" id="ARBA00043827"/>
    </source>
</evidence>
<comment type="function">
    <text evidence="2 13">Catalyzes the O-sulfation of tyrosine residues within acidic motifs of polypeptides, using 3'-phosphoadenylyl sulfate (PAPS) as cosubstrate.</text>
</comment>
<evidence type="ECO:0000256" key="14">
    <source>
        <dbReference type="SAM" id="SignalP"/>
    </source>
</evidence>
<dbReference type="Proteomes" id="UP001158576">
    <property type="component" value="Chromosome PAR"/>
</dbReference>
<dbReference type="EMBL" id="OU015568">
    <property type="protein sequence ID" value="CAG5089200.1"/>
    <property type="molecule type" value="Genomic_DNA"/>
</dbReference>
<evidence type="ECO:0000313" key="16">
    <source>
        <dbReference type="EMBL" id="CAG5089200.1"/>
    </source>
</evidence>
<comment type="catalytic activity">
    <reaction evidence="12">
        <text>N-acetyl-beta-D-6-sulfogalactosaminyl-(1-&gt;4)-alpha-L-iduronyl-(1-&gt;3)-N-acetyl-D-6-sulfogalactosamine + H2O = alpha-L-iduronyl-(1-&gt;3)-N-acetyl-D-6-sulfogalactosamine + N-acetyl-D-6-sulfogalactosamine</text>
        <dbReference type="Rhea" id="RHEA:64384"/>
        <dbReference type="ChEBI" id="CHEBI:15377"/>
        <dbReference type="ChEBI" id="CHEBI:152567"/>
        <dbReference type="ChEBI" id="CHEBI:152568"/>
        <dbReference type="ChEBI" id="CHEBI:153064"/>
    </reaction>
    <physiologicalReaction direction="left-to-right" evidence="12">
        <dbReference type="Rhea" id="RHEA:64385"/>
    </physiologicalReaction>
</comment>
<comment type="catalytic activity">
    <reaction evidence="10">
        <text>N-acetyl-beta-D-galactosaminyl-(1-&gt;4)-beta-D-3-sulfogalactosyl-(1-&gt;4)-beta-D-glucosyl-(1&lt;-&gt;1')-ceramide + H2O = a beta-D-3-sulfogalactosyl-(1-&gt;4)-beta-D-glucosyl-(1&lt;-&gt;1')-ceramide + N-acetyl-beta-D-galactosamine</text>
        <dbReference type="Rhea" id="RHEA:48276"/>
        <dbReference type="ChEBI" id="CHEBI:15377"/>
        <dbReference type="ChEBI" id="CHEBI:28497"/>
        <dbReference type="ChEBI" id="CHEBI:90163"/>
        <dbReference type="ChEBI" id="CHEBI:90164"/>
    </reaction>
    <physiologicalReaction direction="left-to-right" evidence="10">
        <dbReference type="Rhea" id="RHEA:48277"/>
    </physiologicalReaction>
</comment>
<evidence type="ECO:0000256" key="8">
    <source>
        <dbReference type="ARBA" id="ARBA00043767"/>
    </source>
</evidence>
<evidence type="ECO:0000256" key="1">
    <source>
        <dbReference type="ARBA" id="ARBA00001231"/>
    </source>
</evidence>
<evidence type="ECO:0000256" key="13">
    <source>
        <dbReference type="RuleBase" id="RU365018"/>
    </source>
</evidence>
<evidence type="ECO:0000256" key="4">
    <source>
        <dbReference type="ARBA" id="ARBA00009988"/>
    </source>
</evidence>
<comment type="catalytic activity">
    <reaction evidence="7">
        <text>beta-D-GalNAc-(1-&gt;4)-alpha-L-IdoA-(1-&gt;3)-beta-D-GalNAc-4-sulfate-(1-&gt;4)-alpha-L-IdoA-(1-&gt;3)-D-GalNAc-4-sulfate + H2O = alpha-L-IdoA-(1-&gt;3)-beta-D-GalNAc-4-sulfate-(1-&gt;4)-alpha-L-IdoA-(1-&gt;3)-D-GalNAc-4-sulfate + N-acetyl-D-galactosamine</text>
        <dbReference type="Rhea" id="RHEA:64372"/>
        <dbReference type="ChEBI" id="CHEBI:15377"/>
        <dbReference type="ChEBI" id="CHEBI:28037"/>
        <dbReference type="ChEBI" id="CHEBI:152565"/>
        <dbReference type="ChEBI" id="CHEBI:152566"/>
    </reaction>
    <physiologicalReaction direction="left-to-right" evidence="7">
        <dbReference type="Rhea" id="RHEA:64373"/>
    </physiologicalReaction>
</comment>
<comment type="catalytic activity">
    <reaction evidence="8">
        <text>a ganglioside GM2 (d18:1(4E)) + H2O = a ganglioside GM3 (d18:1(4E)) + N-acetyl-beta-D-galactosamine</text>
        <dbReference type="Rhea" id="RHEA:47940"/>
        <dbReference type="ChEBI" id="CHEBI:15377"/>
        <dbReference type="ChEBI" id="CHEBI:28497"/>
        <dbReference type="ChEBI" id="CHEBI:60065"/>
        <dbReference type="ChEBI" id="CHEBI:71502"/>
    </reaction>
    <physiologicalReaction direction="left-to-right" evidence="8">
        <dbReference type="Rhea" id="RHEA:47941"/>
    </physiologicalReaction>
</comment>
<keyword evidence="5 13" id="KW-0808">Transferase</keyword>
<sequence length="833" mass="96252">MPTVITPLSVCYFLSLLFAYYLGKNFPDPYCFKASIDNRPIRLKKIEELTDAEIKKVRAQQAPCHYGNCTAREYKSIEWPDVDDQHPIIWVGGMPRSGTTLMRAILDVHPDVRCGEETRVIPRVMMVRKMLKSSTHMKESAFSENALSTEGEAAMNEGVKRFILEVIEKHGPISRRLCNKDPFALKFMSELTDWYPNSKFIYMLRDARSVAHSIITRKVTITGYDLTNYTDVIHRWDMAHQQMWQQCQDLGPKFCMPVHYEHLILEKEQVLKKIVEFLGLKWYDGLIHHEEHIGSDISLSALERSTDQVVKATYTTALSSWEGVIPEKDLENVEKVAPLMKVFGYKPEVHVGSYDHFISKTSEMRHIDILANEIRNSYKPDSNFPCLFPSPQEKAEGDGGRRFISTSDFVSLLRYANERGIQIVPEIDMPAHSRAAVKSMEYRAHKTGDERYRLDDPDETYDTSSWGRTFDGTMCPCRESTFAFIAQVVSEMKMMYRQAGLWDDENPPLFHIGGDETPPTSWKHSPLCDAMVESGEINSLDELFHYFIKKTVDLVDFYGFRVAAWEEAFIVDEKPVPMDQWGSLKFPLTIMPWNSRWYEHNIKYPYEYANAGYQVIMSTAAHTYFDHPADLRKRFPNENGFYWASRFTDLLKVFSYRPLNFYSNADYTNFGDEYQPGEVCDENPSHCPSLEKPENIIGIQGHLWSETMRNPEMLLGQLFPRMMAIADRAKYSRRWELSNETGLQILKNRVFSKRLYGLEIDARGRVVTEYATGNKNRFIVRLSGHCQLRNGEYYQVNNVTGTWISDQHIMTGRNAISSSYTEAVCDKNILGEV</sequence>
<comment type="catalytic activity">
    <reaction evidence="9">
        <text>a ganglioside GM2 + H2O = a ganglioside GM3 + N-acetyl-beta-D-galactosamine</text>
        <dbReference type="Rhea" id="RHEA:47968"/>
        <dbReference type="ChEBI" id="CHEBI:15377"/>
        <dbReference type="ChEBI" id="CHEBI:28497"/>
        <dbReference type="ChEBI" id="CHEBI:79210"/>
        <dbReference type="ChEBI" id="CHEBI:79218"/>
    </reaction>
    <physiologicalReaction direction="left-to-right" evidence="9">
        <dbReference type="Rhea" id="RHEA:47969"/>
    </physiologicalReaction>
</comment>
<accession>A0ABN7S2H0</accession>
<name>A0ABN7S2H0_OIKDI</name>
<dbReference type="InterPro" id="IPR025705">
    <property type="entry name" value="Beta_hexosaminidase_sua/sub"/>
</dbReference>
<comment type="catalytic activity">
    <reaction evidence="1">
        <text>Hydrolysis of terminal non-reducing N-acetyl-D-hexosamine residues in N-acetyl-beta-D-hexosaminides.</text>
        <dbReference type="EC" id="3.2.1.52"/>
    </reaction>
</comment>
<dbReference type="Pfam" id="PF13469">
    <property type="entry name" value="Sulfotransfer_3"/>
    <property type="match status" value="1"/>
</dbReference>
<evidence type="ECO:0000256" key="10">
    <source>
        <dbReference type="ARBA" id="ARBA00047301"/>
    </source>
</evidence>
<feature type="chain" id="PRO_5045553962" description="Protein-tyrosine sulfotransferase" evidence="14">
    <location>
        <begin position="24"/>
        <end position="833"/>
    </location>
</feature>
<dbReference type="EC" id="2.8.2.20" evidence="13"/>